<proteinExistence type="inferred from homology"/>
<dbReference type="Pfam" id="PF00685">
    <property type="entry name" value="Sulfotransfer_1"/>
    <property type="match status" value="1"/>
</dbReference>
<sequence>MGIFTKIQKTDDLPSFFMSTVPKSGTNYLKQILLGMPNVTHSPLEHEYYVDYFYLPEFKNLFYRLGHIPSNAFGAGHVYYSPEFSRMLKRLNMKHIFLYRDLRDVVVSFTYFVIDKYPYHPMYEYLVQLPTQKDRYIAMIKGVDTESFQYPGIADWIRPFYRWINDPDTFSISFEDIGLSEESRRQVIHKIAEYLWRDLKPPLSIDEMVERMEANIDPKRSFTFRSGKIGDWKNEFDEDIKQVFKKTAGHILIETGYEKDNDW</sequence>
<dbReference type="InterPro" id="IPR027417">
    <property type="entry name" value="P-loop_NTPase"/>
</dbReference>
<dbReference type="Proteomes" id="UP000830167">
    <property type="component" value="Chromosome"/>
</dbReference>
<protein>
    <submittedName>
        <fullName evidence="4">Sulfotransferase domain-containing protein</fullName>
    </submittedName>
</protein>
<feature type="domain" description="Sulfotransferase" evidence="3">
    <location>
        <begin position="15"/>
        <end position="248"/>
    </location>
</feature>
<evidence type="ECO:0000256" key="1">
    <source>
        <dbReference type="ARBA" id="ARBA00005771"/>
    </source>
</evidence>
<accession>A0ABY4CJL1</accession>
<dbReference type="SUPFAM" id="SSF52540">
    <property type="entry name" value="P-loop containing nucleoside triphosphate hydrolases"/>
    <property type="match status" value="1"/>
</dbReference>
<keyword evidence="5" id="KW-1185">Reference proteome</keyword>
<evidence type="ECO:0000313" key="5">
    <source>
        <dbReference type="Proteomes" id="UP000830167"/>
    </source>
</evidence>
<organism evidence="4 5">
    <name type="scientific">Fodinisporobacter ferrooxydans</name>
    <dbReference type="NCBI Taxonomy" id="2901836"/>
    <lineage>
        <taxon>Bacteria</taxon>
        <taxon>Bacillati</taxon>
        <taxon>Bacillota</taxon>
        <taxon>Bacilli</taxon>
        <taxon>Bacillales</taxon>
        <taxon>Alicyclobacillaceae</taxon>
        <taxon>Fodinisporobacter</taxon>
    </lineage>
</organism>
<evidence type="ECO:0000256" key="2">
    <source>
        <dbReference type="ARBA" id="ARBA00022679"/>
    </source>
</evidence>
<dbReference type="Gene3D" id="3.40.50.300">
    <property type="entry name" value="P-loop containing nucleotide triphosphate hydrolases"/>
    <property type="match status" value="1"/>
</dbReference>
<gene>
    <name evidence="4" type="ORF">LSG31_20425</name>
</gene>
<dbReference type="PANTHER" id="PTHR11783">
    <property type="entry name" value="SULFOTRANSFERASE SULT"/>
    <property type="match status" value="1"/>
</dbReference>
<evidence type="ECO:0000313" key="4">
    <source>
        <dbReference type="EMBL" id="UOF90199.1"/>
    </source>
</evidence>
<name>A0ABY4CJL1_9BACL</name>
<dbReference type="RefSeq" id="WP_347436892.1">
    <property type="nucleotide sequence ID" value="NZ_CP089291.1"/>
</dbReference>
<keyword evidence="2" id="KW-0808">Transferase</keyword>
<dbReference type="EMBL" id="CP089291">
    <property type="protein sequence ID" value="UOF90199.1"/>
    <property type="molecule type" value="Genomic_DNA"/>
</dbReference>
<reference evidence="4" key="1">
    <citation type="submission" date="2021-12" db="EMBL/GenBank/DDBJ databases">
        <title>Alicyclobacillaceae gen. nov., sp. nov., isolated from chalcocite enrichment system.</title>
        <authorList>
            <person name="Jiang Z."/>
        </authorList>
    </citation>
    <scope>NUCLEOTIDE SEQUENCE</scope>
    <source>
        <strain evidence="4">MYW30-H2</strain>
    </source>
</reference>
<comment type="similarity">
    <text evidence="1">Belongs to the sulfotransferase 1 family.</text>
</comment>
<evidence type="ECO:0000259" key="3">
    <source>
        <dbReference type="Pfam" id="PF00685"/>
    </source>
</evidence>
<dbReference type="InterPro" id="IPR000863">
    <property type="entry name" value="Sulfotransferase_dom"/>
</dbReference>